<dbReference type="Gene3D" id="1.10.287.950">
    <property type="entry name" value="Methyl-accepting chemotaxis protein"/>
    <property type="match status" value="1"/>
</dbReference>
<organism evidence="2 3">
    <name type="scientific">Haloactinospora alba</name>
    <dbReference type="NCBI Taxonomy" id="405555"/>
    <lineage>
        <taxon>Bacteria</taxon>
        <taxon>Bacillati</taxon>
        <taxon>Actinomycetota</taxon>
        <taxon>Actinomycetes</taxon>
        <taxon>Streptosporangiales</taxon>
        <taxon>Nocardiopsidaceae</taxon>
        <taxon>Haloactinospora</taxon>
    </lineage>
</organism>
<evidence type="ECO:0000313" key="2">
    <source>
        <dbReference type="EMBL" id="TQN33322.1"/>
    </source>
</evidence>
<dbReference type="RefSeq" id="WP_141924699.1">
    <property type="nucleotide sequence ID" value="NZ_VFQC01000001.1"/>
</dbReference>
<reference evidence="2 3" key="1">
    <citation type="submission" date="2019-06" db="EMBL/GenBank/DDBJ databases">
        <title>Sequencing the genomes of 1000 actinobacteria strains.</title>
        <authorList>
            <person name="Klenk H.-P."/>
        </authorList>
    </citation>
    <scope>NUCLEOTIDE SEQUENCE [LARGE SCALE GENOMIC DNA]</scope>
    <source>
        <strain evidence="2 3">DSM 45015</strain>
    </source>
</reference>
<name>A0A543NNB5_9ACTN</name>
<dbReference type="EMBL" id="VFQC01000001">
    <property type="protein sequence ID" value="TQN33322.1"/>
    <property type="molecule type" value="Genomic_DNA"/>
</dbReference>
<dbReference type="Proteomes" id="UP000317422">
    <property type="component" value="Unassembled WGS sequence"/>
</dbReference>
<keyword evidence="1" id="KW-0175">Coiled coil</keyword>
<accession>A0A543NNB5</accession>
<feature type="coiled-coil region" evidence="1">
    <location>
        <begin position="132"/>
        <end position="202"/>
    </location>
</feature>
<gene>
    <name evidence="2" type="ORF">FHX37_3336</name>
</gene>
<protein>
    <submittedName>
        <fullName evidence="2">Uncharacterized protein</fullName>
    </submittedName>
</protein>
<sequence>MGSIFFQALGKIEELSTQIAGEQGETSRFNDMRGHIDGILHTLVPNAKSEGNSLYQFADTHLEALRSIKPGSMTGPAYQNGVKQEIEELGRGAEELRTRVAVVRKTVEGSRARISGDISTLTAEEKRREAQRKVALEEVEECVRNMEELEERVENARRNAWLQVAESFLSLIRKQKDIRERLRDAQRDFQEHEERLHQVVNEIYPLRGLSASLGQLTVSVQSFSNILSLIVVQLAETRYDSSFSDEREAEIYMEALTKSLGRIRDETRMAS</sequence>
<comment type="caution">
    <text evidence="2">The sequence shown here is derived from an EMBL/GenBank/DDBJ whole genome shotgun (WGS) entry which is preliminary data.</text>
</comment>
<evidence type="ECO:0000256" key="1">
    <source>
        <dbReference type="SAM" id="Coils"/>
    </source>
</evidence>
<dbReference type="AlphaFoldDB" id="A0A543NNB5"/>
<evidence type="ECO:0000313" key="3">
    <source>
        <dbReference type="Proteomes" id="UP000317422"/>
    </source>
</evidence>
<proteinExistence type="predicted"/>
<keyword evidence="3" id="KW-1185">Reference proteome</keyword>